<dbReference type="Proteomes" id="UP000030764">
    <property type="component" value="Unassembled WGS sequence"/>
</dbReference>
<evidence type="ECO:0000313" key="1">
    <source>
        <dbReference type="EMBL" id="KFD51775.1"/>
    </source>
</evidence>
<proteinExistence type="predicted"/>
<keyword evidence="3" id="KW-1185">Reference proteome</keyword>
<dbReference type="AlphaFoldDB" id="A0A085M3H9"/>
<dbReference type="EMBL" id="KL363235">
    <property type="protein sequence ID" value="KFD51775.1"/>
    <property type="molecule type" value="Genomic_DNA"/>
</dbReference>
<evidence type="ECO:0000313" key="3">
    <source>
        <dbReference type="Proteomes" id="UP000030764"/>
    </source>
</evidence>
<dbReference type="Proteomes" id="UP000030758">
    <property type="component" value="Unassembled WGS sequence"/>
</dbReference>
<accession>A0A085M3H9</accession>
<reference evidence="1 3" key="1">
    <citation type="journal article" date="2014" name="Nat. Genet.">
        <title>Genome and transcriptome of the porcine whipworm Trichuris suis.</title>
        <authorList>
            <person name="Jex A.R."/>
            <person name="Nejsum P."/>
            <person name="Schwarz E.M."/>
            <person name="Hu L."/>
            <person name="Young N.D."/>
            <person name="Hall R.S."/>
            <person name="Korhonen P.K."/>
            <person name="Liao S."/>
            <person name="Thamsborg S."/>
            <person name="Xia J."/>
            <person name="Xu P."/>
            <person name="Wang S."/>
            <person name="Scheerlinck J.P."/>
            <person name="Hofmann A."/>
            <person name="Sternberg P.W."/>
            <person name="Wang J."/>
            <person name="Gasser R.B."/>
        </authorList>
    </citation>
    <scope>NUCLEOTIDE SEQUENCE [LARGE SCALE GENOMIC DNA]</scope>
    <source>
        <strain evidence="2">DCEP-RM93F</strain>
        <strain evidence="1">DCEP-RM93M</strain>
    </source>
</reference>
<gene>
    <name evidence="1" type="ORF">M513_07302</name>
    <name evidence="2" type="ORF">M514_07302</name>
</gene>
<sequence length="65" mass="7294">MPAAEQGHVKRTLSYNGYPTDSVDSRTTCTLCRFSGDSGTQHPTRDIRILMPYYQGVNEKIQTIS</sequence>
<name>A0A085M3H9_9BILA</name>
<protein>
    <submittedName>
        <fullName evidence="1">Uncharacterized protein</fullName>
    </submittedName>
</protein>
<evidence type="ECO:0000313" key="2">
    <source>
        <dbReference type="EMBL" id="KFD64195.1"/>
    </source>
</evidence>
<dbReference type="EMBL" id="KL367559">
    <property type="protein sequence ID" value="KFD64195.1"/>
    <property type="molecule type" value="Genomic_DNA"/>
</dbReference>
<organism evidence="1 3">
    <name type="scientific">Trichuris suis</name>
    <name type="common">pig whipworm</name>
    <dbReference type="NCBI Taxonomy" id="68888"/>
    <lineage>
        <taxon>Eukaryota</taxon>
        <taxon>Metazoa</taxon>
        <taxon>Ecdysozoa</taxon>
        <taxon>Nematoda</taxon>
        <taxon>Enoplea</taxon>
        <taxon>Dorylaimia</taxon>
        <taxon>Trichinellida</taxon>
        <taxon>Trichuridae</taxon>
        <taxon>Trichuris</taxon>
    </lineage>
</organism>